<accession>A0A2V0R9V1</accession>
<dbReference type="AlphaFoldDB" id="A0A2V0R9V1"/>
<evidence type="ECO:0000313" key="1">
    <source>
        <dbReference type="EMBL" id="GBH21877.1"/>
    </source>
</evidence>
<proteinExistence type="predicted"/>
<sequence length="471" mass="52543">MQNYELYFEQMDDFHTASYSYINLKMLSDASSRLEMLMERCGIPEQKTGLVKTILSFIAMEISAQDKGIPHYVDMKSLLCAILPQVDGGNNEMLVKGESLITNIVQEHYGVDFKVKYADTHVTVVSPTLMRIVEANRILHYVDNVNNVELQKVSLTLMAPSANGYQSLNIVSNGMFDTSANKITISLNAVIDDQLMHTLRHATMLEGLSVTNGANDAIAKRISDETSTTSFLIEGGSLQNDIIILHIFINDNGSAAVEQLRYILGKLLDYEEALLSSIKRAQTSESTVVTVMEGFGMRFPTNLISNMTRVVTELDRAMPSMSVVMSYVNSALRAYVAYHSGDGSIPYDLRKVLWFLGNDDSFRKNLVEFCEMLLRISVAEIDIRAMHTVGSPNDDNINDLDDALDYVAELSNDLSPEMIGSIRGHNAIEAMALEMELKNGNEEEVKQLIKEVTGSLEWIMFVSSDRFGEFV</sequence>
<comment type="caution">
    <text evidence="1">The sequence shown here is derived from an EMBL/GenBank/DDBJ whole genome shotgun (WGS) entry which is preliminary data.</text>
</comment>
<protein>
    <submittedName>
        <fullName evidence="1">Uncharacterized protein</fullName>
    </submittedName>
</protein>
<name>A0A2V0R9V1_9ZZZZ</name>
<organism evidence="1">
    <name type="scientific">viral metagenome</name>
    <dbReference type="NCBI Taxonomy" id="1070528"/>
    <lineage>
        <taxon>unclassified sequences</taxon>
        <taxon>metagenomes</taxon>
        <taxon>organismal metagenomes</taxon>
    </lineage>
</organism>
<dbReference type="EMBL" id="BDQA01000409">
    <property type="protein sequence ID" value="GBH21877.1"/>
    <property type="molecule type" value="Genomic_RNA"/>
</dbReference>
<reference evidence="1" key="1">
    <citation type="submission" date="2017-04" db="EMBL/GenBank/DDBJ databases">
        <title>Unveiling RNA virosphere associated with marine microorganisms.</title>
        <authorList>
            <person name="Urayama S."/>
            <person name="Takaki Y."/>
            <person name="Nishi S."/>
            <person name="Yoshida Y."/>
            <person name="Deguchi S."/>
            <person name="Takai K."/>
            <person name="Nunoura T."/>
        </authorList>
    </citation>
    <scope>NUCLEOTIDE SEQUENCE</scope>
</reference>